<comment type="caution">
    <text evidence="2">The sequence shown here is derived from an EMBL/GenBank/DDBJ whole genome shotgun (WGS) entry which is preliminary data.</text>
</comment>
<gene>
    <name evidence="2" type="ORF">GNQ08_02340</name>
</gene>
<organism evidence="2 3">
    <name type="scientific">Paenibacillus macerans</name>
    <name type="common">Bacillus macerans</name>
    <dbReference type="NCBI Taxonomy" id="44252"/>
    <lineage>
        <taxon>Bacteria</taxon>
        <taxon>Bacillati</taxon>
        <taxon>Bacillota</taxon>
        <taxon>Bacilli</taxon>
        <taxon>Bacillales</taxon>
        <taxon>Paenibacillaceae</taxon>
        <taxon>Paenibacillus</taxon>
    </lineage>
</organism>
<dbReference type="AlphaFoldDB" id="A0A6N8ERJ1"/>
<dbReference type="InterPro" id="IPR010905">
    <property type="entry name" value="Glyco_hydro_88"/>
</dbReference>
<accession>A0A6N8ERJ1</accession>
<dbReference type="Proteomes" id="UP000442469">
    <property type="component" value="Unassembled WGS sequence"/>
</dbReference>
<evidence type="ECO:0000256" key="1">
    <source>
        <dbReference type="ARBA" id="ARBA00022801"/>
    </source>
</evidence>
<dbReference type="Pfam" id="PF07470">
    <property type="entry name" value="Glyco_hydro_88"/>
    <property type="match status" value="1"/>
</dbReference>
<sequence length="730" mass="81371">MLWCEQEGETPFSVSCYSPVKVYVNGALAFQSNLNDDVFPDRKAFFRAKTGKGRNDIVLEFTAAGTGCGGVFGTGSVKGAPLHFLNPTPEGRGCEGWVYSGPQANRWDRLPGAVEGERWGGSRGSGKREDAENVGNAENAKNHENCQNLVGMNQGCIYGAWHPQDRWSPQELEAGCFARLFGSEAKPGDKVFAWCKLETRKFPAADVRIAGHYEGAATVYIDGRPVFRGMEERGRFGIVLRGVDYGTHDLVVESVCEGGGNWGFGIDEVRELEQGDTGEASGEGAGAIATAQATEYRRAPKATPAFARRNRVRLLRPYPVEGMTETWLYAGPFSGENAPQAAAATVMDTLLGRGEEATFWRIDRPDCWIRPFTESPLYGRWNYPLGVTLYGLLKTGRVLKFPHFTQYAAEHIEQCSKLHEYALWDRDRYGAPGINHQLAMIDSLDDCGSFGAAMLEANKLRPIRGAAEAAAHIARYISHVQDRLSDGTLYRARGTTDFMKDTLWCDDLYMSTPFLSKYYELTGEEACLEDAAAQFLRYKERLFMPELQIMHHVYDMKFGRPNGVAWGRGNGWVVFSLAELLSAMPERHALRPELLAFYRELCQGYLRLQGKNGLWHQVLTEPDSYEEASCTSMFIYAFARGVRRGWLEETEAYLESALRGWRGLTESCIDKDGNVYGVCRGSGYSFNKYYYKDELTWRLNDTHGIGIVLLAGIEALQLLGGREVAGFGEC</sequence>
<name>A0A6N8ERJ1_PAEMA</name>
<evidence type="ECO:0000313" key="2">
    <source>
        <dbReference type="EMBL" id="MUG21272.1"/>
    </source>
</evidence>
<dbReference type="PANTHER" id="PTHR33886:SF8">
    <property type="entry name" value="UNSATURATED RHAMNOGALACTURONAN HYDROLASE (EUROFUNG)"/>
    <property type="match status" value="1"/>
</dbReference>
<dbReference type="SUPFAM" id="SSF48208">
    <property type="entry name" value="Six-hairpin glycosidases"/>
    <property type="match status" value="1"/>
</dbReference>
<dbReference type="Gene3D" id="1.50.10.10">
    <property type="match status" value="1"/>
</dbReference>
<evidence type="ECO:0000313" key="3">
    <source>
        <dbReference type="Proteomes" id="UP000442469"/>
    </source>
</evidence>
<reference evidence="2 3" key="1">
    <citation type="submission" date="2019-11" db="EMBL/GenBank/DDBJ databases">
        <title>Draft genome sequences of five Paenibacillus species of dairy origin.</title>
        <authorList>
            <person name="Olajide A.M."/>
            <person name="Chen S."/>
            <person name="Lapointe G."/>
        </authorList>
    </citation>
    <scope>NUCLEOTIDE SEQUENCE [LARGE SCALE GENOMIC DNA]</scope>
    <source>
        <strain evidence="2 3">3CT49</strain>
    </source>
</reference>
<protein>
    <recommendedName>
        <fullName evidence="4">Glycosyl Hydrolase Family 88 family protein</fullName>
    </recommendedName>
</protein>
<dbReference type="GO" id="GO:0016787">
    <property type="term" value="F:hydrolase activity"/>
    <property type="evidence" value="ECO:0007669"/>
    <property type="project" value="UniProtKB-KW"/>
</dbReference>
<evidence type="ECO:0008006" key="4">
    <source>
        <dbReference type="Google" id="ProtNLM"/>
    </source>
</evidence>
<dbReference type="InterPro" id="IPR012341">
    <property type="entry name" value="6hp_glycosidase-like_sf"/>
</dbReference>
<proteinExistence type="predicted"/>
<keyword evidence="1" id="KW-0378">Hydrolase</keyword>
<dbReference type="GO" id="GO:0005975">
    <property type="term" value="P:carbohydrate metabolic process"/>
    <property type="evidence" value="ECO:0007669"/>
    <property type="project" value="InterPro"/>
</dbReference>
<dbReference type="PANTHER" id="PTHR33886">
    <property type="entry name" value="UNSATURATED RHAMNOGALACTURONAN HYDROLASE (EUROFUNG)"/>
    <property type="match status" value="1"/>
</dbReference>
<dbReference type="InterPro" id="IPR008928">
    <property type="entry name" value="6-hairpin_glycosidase_sf"/>
</dbReference>
<dbReference type="EMBL" id="WNZZ01000001">
    <property type="protein sequence ID" value="MUG21272.1"/>
    <property type="molecule type" value="Genomic_DNA"/>
</dbReference>
<dbReference type="InterPro" id="IPR052043">
    <property type="entry name" value="PolySaccharide_Degr_Enz"/>
</dbReference>